<evidence type="ECO:0000313" key="2">
    <source>
        <dbReference type="Proteomes" id="UP001059663"/>
    </source>
</evidence>
<organism evidence="1 2">
    <name type="scientific">Janibacter limosus</name>
    <dbReference type="NCBI Taxonomy" id="53458"/>
    <lineage>
        <taxon>Bacteria</taxon>
        <taxon>Bacillati</taxon>
        <taxon>Actinomycetota</taxon>
        <taxon>Actinomycetes</taxon>
        <taxon>Micrococcales</taxon>
        <taxon>Intrasporangiaceae</taxon>
        <taxon>Janibacter</taxon>
    </lineage>
</organism>
<dbReference type="EMBL" id="CP087977">
    <property type="protein sequence ID" value="UUZ46476.1"/>
    <property type="molecule type" value="Genomic_DNA"/>
</dbReference>
<sequence>MTATTPARRTPRTVPVLVGCVAVLALVCLLSLAVGSKATSLPEVIDALTRTTRRLPGDRPRRTHRAHAPRPSGWGRHWPCPGP</sequence>
<reference evidence="1" key="1">
    <citation type="submission" date="2021-11" db="EMBL/GenBank/DDBJ databases">
        <title>Study of the species diversity of bacterial strains isolated from a unique natural object - Shulgan-Tash cave (Bashkiria).</title>
        <authorList>
            <person name="Sazanova A.L."/>
            <person name="Chirak E.R."/>
            <person name="Safronova V.I."/>
        </authorList>
    </citation>
    <scope>NUCLEOTIDE SEQUENCE</scope>
    <source>
        <strain evidence="1">P1</strain>
    </source>
</reference>
<gene>
    <name evidence="1" type="ORF">LP422_13700</name>
</gene>
<name>A0AC61U9K4_9MICO</name>
<protein>
    <submittedName>
        <fullName evidence="1">Uncharacterized protein</fullName>
    </submittedName>
</protein>
<proteinExistence type="predicted"/>
<accession>A0AC61U9K4</accession>
<evidence type="ECO:0000313" key="1">
    <source>
        <dbReference type="EMBL" id="UUZ46476.1"/>
    </source>
</evidence>
<dbReference type="Proteomes" id="UP001059663">
    <property type="component" value="Chromosome"/>
</dbReference>